<comment type="caution">
    <text evidence="1">The sequence shown here is derived from an EMBL/GenBank/DDBJ whole genome shotgun (WGS) entry which is preliminary data.</text>
</comment>
<accession>A0A8S9PA02</accession>
<dbReference type="EMBL" id="QGKX02001521">
    <property type="protein sequence ID" value="KAF3509957.1"/>
    <property type="molecule type" value="Genomic_DNA"/>
</dbReference>
<organism evidence="1 2">
    <name type="scientific">Brassica cretica</name>
    <name type="common">Mustard</name>
    <dbReference type="NCBI Taxonomy" id="69181"/>
    <lineage>
        <taxon>Eukaryota</taxon>
        <taxon>Viridiplantae</taxon>
        <taxon>Streptophyta</taxon>
        <taxon>Embryophyta</taxon>
        <taxon>Tracheophyta</taxon>
        <taxon>Spermatophyta</taxon>
        <taxon>Magnoliopsida</taxon>
        <taxon>eudicotyledons</taxon>
        <taxon>Gunneridae</taxon>
        <taxon>Pentapetalae</taxon>
        <taxon>rosids</taxon>
        <taxon>malvids</taxon>
        <taxon>Brassicales</taxon>
        <taxon>Brassicaceae</taxon>
        <taxon>Brassiceae</taxon>
        <taxon>Brassica</taxon>
    </lineage>
</organism>
<protein>
    <submittedName>
        <fullName evidence="1">Uncharacterized protein</fullName>
    </submittedName>
</protein>
<dbReference type="AlphaFoldDB" id="A0A8S9PA02"/>
<gene>
    <name evidence="1" type="ORF">F2Q69_00006575</name>
</gene>
<name>A0A8S9PA02_BRACR</name>
<dbReference type="Proteomes" id="UP000712600">
    <property type="component" value="Unassembled WGS sequence"/>
</dbReference>
<sequence>MKREGKHRSTEISGYLSKLITEQIHKLEQKIQHRSTAEVSRENIREILKRATMYEEAIIGLLEHSHKFTRILPCLRSYSRADIEDMVHASIDSLTRPLIDGGYKYLKKRLVTVKLLEDKLDEINFSQDLMREDFSERLVDLDKTTTARFGMHQRSFNNLQNRMHVSAVDKEILRNQWTRGDVAIRSFIGTWFQMSKEDVDTCFPTSSHPTPY</sequence>
<reference evidence="1" key="1">
    <citation type="submission" date="2019-12" db="EMBL/GenBank/DDBJ databases">
        <title>Genome sequencing and annotation of Brassica cretica.</title>
        <authorList>
            <person name="Studholme D.J."/>
            <person name="Sarris P."/>
        </authorList>
    </citation>
    <scope>NUCLEOTIDE SEQUENCE</scope>
    <source>
        <strain evidence="1">PFS-109/04</strain>
        <tissue evidence="1">Leaf</tissue>
    </source>
</reference>
<evidence type="ECO:0000313" key="2">
    <source>
        <dbReference type="Proteomes" id="UP000712600"/>
    </source>
</evidence>
<proteinExistence type="predicted"/>
<evidence type="ECO:0000313" key="1">
    <source>
        <dbReference type="EMBL" id="KAF3509957.1"/>
    </source>
</evidence>